<comment type="catalytic activity">
    <reaction evidence="7">
        <text>O-phospho-L-tyrosyl-[protein] + H2O = L-tyrosyl-[protein] + phosphate</text>
        <dbReference type="Rhea" id="RHEA:10684"/>
        <dbReference type="Rhea" id="RHEA-COMP:10136"/>
        <dbReference type="Rhea" id="RHEA-COMP:20101"/>
        <dbReference type="ChEBI" id="CHEBI:15377"/>
        <dbReference type="ChEBI" id="CHEBI:43474"/>
        <dbReference type="ChEBI" id="CHEBI:46858"/>
        <dbReference type="ChEBI" id="CHEBI:61978"/>
        <dbReference type="EC" id="3.1.3.48"/>
    </reaction>
</comment>
<dbReference type="KEGG" id="btab:109044543"/>
<keyword evidence="3" id="KW-0132">Cell division</keyword>
<dbReference type="InterPro" id="IPR036873">
    <property type="entry name" value="Rhodanese-like_dom_sf"/>
</dbReference>
<feature type="domain" description="Rhodanese" evidence="9">
    <location>
        <begin position="250"/>
        <end position="364"/>
    </location>
</feature>
<evidence type="ECO:0000256" key="7">
    <source>
        <dbReference type="ARBA" id="ARBA00051722"/>
    </source>
</evidence>
<keyword evidence="6" id="KW-0131">Cell cycle</keyword>
<evidence type="ECO:0000256" key="3">
    <source>
        <dbReference type="ARBA" id="ARBA00022618"/>
    </source>
</evidence>
<feature type="region of interest" description="Disordered" evidence="8">
    <location>
        <begin position="1"/>
        <end position="23"/>
    </location>
</feature>
<dbReference type="GO" id="GO:0110032">
    <property type="term" value="P:positive regulation of G2/MI transition of meiotic cell cycle"/>
    <property type="evidence" value="ECO:0007669"/>
    <property type="project" value="TreeGrafter"/>
</dbReference>
<dbReference type="PANTHER" id="PTHR10828:SF76">
    <property type="entry name" value="M-PHASE INDUCER PHOSPHATASE"/>
    <property type="match status" value="1"/>
</dbReference>
<evidence type="ECO:0000259" key="9">
    <source>
        <dbReference type="PROSITE" id="PS50206"/>
    </source>
</evidence>
<dbReference type="GO" id="GO:0032502">
    <property type="term" value="P:developmental process"/>
    <property type="evidence" value="ECO:0007669"/>
    <property type="project" value="UniProtKB-ARBA"/>
</dbReference>
<evidence type="ECO:0000313" key="10">
    <source>
        <dbReference type="EMBL" id="CAH0394412.1"/>
    </source>
</evidence>
<gene>
    <name evidence="10" type="ORF">BEMITA_LOCUS12713</name>
</gene>
<dbReference type="GO" id="GO:0005634">
    <property type="term" value="C:nucleus"/>
    <property type="evidence" value="ECO:0007669"/>
    <property type="project" value="TreeGrafter"/>
</dbReference>
<dbReference type="GO" id="GO:0051301">
    <property type="term" value="P:cell division"/>
    <property type="evidence" value="ECO:0007669"/>
    <property type="project" value="UniProtKB-KW"/>
</dbReference>
<keyword evidence="5" id="KW-0904">Protein phosphatase</keyword>
<dbReference type="InterPro" id="IPR000751">
    <property type="entry name" value="MPI_Phosphatase"/>
</dbReference>
<evidence type="ECO:0000256" key="6">
    <source>
        <dbReference type="ARBA" id="ARBA00023306"/>
    </source>
</evidence>
<dbReference type="SUPFAM" id="SSF52821">
    <property type="entry name" value="Rhodanese/Cell cycle control phosphatase"/>
    <property type="match status" value="1"/>
</dbReference>
<dbReference type="InterPro" id="IPR001763">
    <property type="entry name" value="Rhodanese-like_dom"/>
</dbReference>
<evidence type="ECO:0000256" key="5">
    <source>
        <dbReference type="ARBA" id="ARBA00022912"/>
    </source>
</evidence>
<keyword evidence="4" id="KW-0378">Hydrolase</keyword>
<dbReference type="FunFam" id="3.40.250.10:FF:000036">
    <property type="entry name" value="M-phase inducer phosphatase"/>
    <property type="match status" value="1"/>
</dbReference>
<dbReference type="GO" id="GO:0000086">
    <property type="term" value="P:G2/M transition of mitotic cell cycle"/>
    <property type="evidence" value="ECO:0007669"/>
    <property type="project" value="TreeGrafter"/>
</dbReference>
<feature type="region of interest" description="Disordered" evidence="8">
    <location>
        <begin position="388"/>
        <end position="412"/>
    </location>
</feature>
<dbReference type="EMBL" id="OU963869">
    <property type="protein sequence ID" value="CAH0394412.1"/>
    <property type="molecule type" value="Genomic_DNA"/>
</dbReference>
<dbReference type="GO" id="GO:0010971">
    <property type="term" value="P:positive regulation of G2/M transition of mitotic cell cycle"/>
    <property type="evidence" value="ECO:0007669"/>
    <property type="project" value="TreeGrafter"/>
</dbReference>
<accession>A0A9P0F6T0</accession>
<dbReference type="GO" id="GO:0009794">
    <property type="term" value="P:regulation of mitotic cell cycle, embryonic"/>
    <property type="evidence" value="ECO:0007669"/>
    <property type="project" value="UniProtKB-ARBA"/>
</dbReference>
<dbReference type="GO" id="GO:0004725">
    <property type="term" value="F:protein tyrosine phosphatase activity"/>
    <property type="evidence" value="ECO:0007669"/>
    <property type="project" value="UniProtKB-EC"/>
</dbReference>
<dbReference type="Proteomes" id="UP001152759">
    <property type="component" value="Chromosome 8"/>
</dbReference>
<evidence type="ECO:0000256" key="1">
    <source>
        <dbReference type="ARBA" id="ARBA00011065"/>
    </source>
</evidence>
<dbReference type="AlphaFoldDB" id="A0A9P0F6T0"/>
<protein>
    <recommendedName>
        <fullName evidence="2">protein-tyrosine-phosphatase</fullName>
        <ecNumber evidence="2">3.1.3.48</ecNumber>
    </recommendedName>
</protein>
<dbReference type="PRINTS" id="PR00716">
    <property type="entry name" value="MPIPHPHTASE"/>
</dbReference>
<dbReference type="Pfam" id="PF00581">
    <property type="entry name" value="Rhodanese"/>
    <property type="match status" value="1"/>
</dbReference>
<dbReference type="SMART" id="SM00450">
    <property type="entry name" value="RHOD"/>
    <property type="match status" value="1"/>
</dbReference>
<sequence length="412" mass="46584">MNTPSKSYPLQRRMAPGSADKENSGYMLLKSPACPFLSPAKISNENSLLPPDFQSLLSGDILSDQVSNSLSAGSEFRFPVHLNHKNNVERQGTPSRLCSPFSLSTNCRTPKALSHEGILPLTPHDSNTNKRVADPTILEEDSPVIKRNRLLDNSALKDRNSFVISPMVRHKTTLHDYGFNPVSSRPKLYRSFSEAVDAKSAVDRSNLDPNLIGDYSRPCILPLTLGKHVDLKSISCDTLAKLMNGDFSQDIKSFTIIDCRYPYEYEGGHIRGARNIYSEEEIVKQFVDVKKKFSSNSNTSSVDSKHHVLIFHCEFSSERGPKLCRFLRKQDRQNNLYPDLHYPETYLLHGGYKAFFEKYRTLCEPCSYLPMVHPDHEDELRHFRSKSKTWSAGQPSGSRGSLKSSFRRLGFS</sequence>
<feature type="compositionally biased region" description="Polar residues" evidence="8">
    <location>
        <begin position="388"/>
        <end position="404"/>
    </location>
</feature>
<dbReference type="EC" id="3.1.3.48" evidence="2"/>
<dbReference type="GO" id="GO:0010256">
    <property type="term" value="P:endomembrane system organization"/>
    <property type="evidence" value="ECO:0007669"/>
    <property type="project" value="UniProtKB-ARBA"/>
</dbReference>
<proteinExistence type="inferred from homology"/>
<keyword evidence="11" id="KW-1185">Reference proteome</keyword>
<evidence type="ECO:0000256" key="4">
    <source>
        <dbReference type="ARBA" id="ARBA00022801"/>
    </source>
</evidence>
<dbReference type="CDD" id="cd01530">
    <property type="entry name" value="Cdc25"/>
    <property type="match status" value="1"/>
</dbReference>
<dbReference type="Gene3D" id="3.40.250.10">
    <property type="entry name" value="Rhodanese-like domain"/>
    <property type="match status" value="1"/>
</dbReference>
<evidence type="ECO:0000256" key="8">
    <source>
        <dbReference type="SAM" id="MobiDB-lite"/>
    </source>
</evidence>
<organism evidence="10 11">
    <name type="scientific">Bemisia tabaci</name>
    <name type="common">Sweetpotato whitefly</name>
    <name type="synonym">Aleurodes tabaci</name>
    <dbReference type="NCBI Taxonomy" id="7038"/>
    <lineage>
        <taxon>Eukaryota</taxon>
        <taxon>Metazoa</taxon>
        <taxon>Ecdysozoa</taxon>
        <taxon>Arthropoda</taxon>
        <taxon>Hexapoda</taxon>
        <taxon>Insecta</taxon>
        <taxon>Pterygota</taxon>
        <taxon>Neoptera</taxon>
        <taxon>Paraneoptera</taxon>
        <taxon>Hemiptera</taxon>
        <taxon>Sternorrhyncha</taxon>
        <taxon>Aleyrodoidea</taxon>
        <taxon>Aleyrodidae</taxon>
        <taxon>Aleyrodinae</taxon>
        <taxon>Bemisia</taxon>
    </lineage>
</organism>
<evidence type="ECO:0000313" key="11">
    <source>
        <dbReference type="Proteomes" id="UP001152759"/>
    </source>
</evidence>
<evidence type="ECO:0000256" key="2">
    <source>
        <dbReference type="ARBA" id="ARBA00013064"/>
    </source>
</evidence>
<name>A0A9P0F6T0_BEMTA</name>
<dbReference type="GO" id="GO:0005737">
    <property type="term" value="C:cytoplasm"/>
    <property type="evidence" value="ECO:0007669"/>
    <property type="project" value="TreeGrafter"/>
</dbReference>
<dbReference type="PANTHER" id="PTHR10828">
    <property type="entry name" value="M-PHASE INDUCER PHOSPHATASE DUAL SPECIFICITY PHOSPHATASE CDC25"/>
    <property type="match status" value="1"/>
</dbReference>
<reference evidence="10" key="1">
    <citation type="submission" date="2021-12" db="EMBL/GenBank/DDBJ databases">
        <authorList>
            <person name="King R."/>
        </authorList>
    </citation>
    <scope>NUCLEOTIDE SEQUENCE</scope>
</reference>
<dbReference type="PROSITE" id="PS50206">
    <property type="entry name" value="RHODANESE_3"/>
    <property type="match status" value="1"/>
</dbReference>
<comment type="similarity">
    <text evidence="1">Belongs to the MPI phosphatase family.</text>
</comment>